<protein>
    <submittedName>
        <fullName evidence="1">Uncharacterized protein</fullName>
    </submittedName>
</protein>
<accession>A0A4R5W3K0</accession>
<gene>
    <name evidence="1" type="ORF">E2I14_10470</name>
</gene>
<organism evidence="1 2">
    <name type="scientific">Sapientia aquatica</name>
    <dbReference type="NCBI Taxonomy" id="1549640"/>
    <lineage>
        <taxon>Bacteria</taxon>
        <taxon>Pseudomonadati</taxon>
        <taxon>Pseudomonadota</taxon>
        <taxon>Betaproteobacteria</taxon>
        <taxon>Burkholderiales</taxon>
        <taxon>Oxalobacteraceae</taxon>
        <taxon>Sapientia</taxon>
    </lineage>
</organism>
<dbReference type="AlphaFoldDB" id="A0A4R5W3K0"/>
<evidence type="ECO:0000313" key="2">
    <source>
        <dbReference type="Proteomes" id="UP000294829"/>
    </source>
</evidence>
<evidence type="ECO:0000313" key="1">
    <source>
        <dbReference type="EMBL" id="TDK66008.1"/>
    </source>
</evidence>
<proteinExistence type="predicted"/>
<dbReference type="Proteomes" id="UP000294829">
    <property type="component" value="Unassembled WGS sequence"/>
</dbReference>
<dbReference type="EMBL" id="SMYL01000004">
    <property type="protein sequence ID" value="TDK66008.1"/>
    <property type="molecule type" value="Genomic_DNA"/>
</dbReference>
<dbReference type="RefSeq" id="WP_133328173.1">
    <property type="nucleotide sequence ID" value="NZ_SMYL01000004.1"/>
</dbReference>
<keyword evidence="2" id="KW-1185">Reference proteome</keyword>
<comment type="caution">
    <text evidence="1">The sequence shown here is derived from an EMBL/GenBank/DDBJ whole genome shotgun (WGS) entry which is preliminary data.</text>
</comment>
<name>A0A4R5W3K0_9BURK</name>
<reference evidence="1 2" key="1">
    <citation type="submission" date="2019-03" db="EMBL/GenBank/DDBJ databases">
        <title>Sapientia aquatica gen. nov., sp. nov., isolated from a crater lake.</title>
        <authorList>
            <person name="Felfoldi T."/>
            <person name="Szabo A."/>
            <person name="Toth E."/>
            <person name="Schumann P."/>
            <person name="Keki Z."/>
            <person name="Marialigeti K."/>
            <person name="Mathe I."/>
        </authorList>
    </citation>
    <scope>NUCLEOTIDE SEQUENCE [LARGE SCALE GENOMIC DNA]</scope>
    <source>
        <strain evidence="1 2">SA-152</strain>
    </source>
</reference>
<sequence>MEVDKAALEKLVSAAIACASVVYSQGMFDLSEQLAFESAEEALKPFGGMPWTPAMIEADTWTKVDGESIAASDADSIGL</sequence>